<dbReference type="PROSITE" id="PS50160">
    <property type="entry name" value="DNA_LIGASE_A3"/>
    <property type="match status" value="1"/>
</dbReference>
<dbReference type="InterPro" id="IPR012340">
    <property type="entry name" value="NA-bd_OB-fold"/>
</dbReference>
<dbReference type="GO" id="GO:0071897">
    <property type="term" value="P:DNA biosynthetic process"/>
    <property type="evidence" value="ECO:0007669"/>
    <property type="project" value="InterPro"/>
</dbReference>
<dbReference type="AlphaFoldDB" id="A0A128A2J3"/>
<evidence type="ECO:0000256" key="3">
    <source>
        <dbReference type="ARBA" id="ARBA00022598"/>
    </source>
</evidence>
<dbReference type="SUPFAM" id="SSF50249">
    <property type="entry name" value="Nucleic acid-binding proteins"/>
    <property type="match status" value="1"/>
</dbReference>
<dbReference type="EC" id="6.5.1.1" evidence="14"/>
<dbReference type="InterPro" id="IPR000977">
    <property type="entry name" value="DNA_ligase_ATP-dep"/>
</dbReference>
<comment type="cofactor">
    <cofactor evidence="14">
        <name>Mg(2+)</name>
        <dbReference type="ChEBI" id="CHEBI:18420"/>
    </cofactor>
</comment>
<dbReference type="GO" id="GO:0051301">
    <property type="term" value="P:cell division"/>
    <property type="evidence" value="ECO:0007669"/>
    <property type="project" value="UniProtKB-KW"/>
</dbReference>
<keyword evidence="12 14" id="KW-0234">DNA repair</keyword>
<gene>
    <name evidence="14 17" type="primary">lig</name>
    <name evidence="17" type="ORF">NDEV_0787</name>
</gene>
<dbReference type="CDD" id="cd07969">
    <property type="entry name" value="OBF_DNA_ligase_I"/>
    <property type="match status" value="1"/>
</dbReference>
<proteinExistence type="inferred from homology"/>
<dbReference type="GO" id="GO:0006310">
    <property type="term" value="P:DNA recombination"/>
    <property type="evidence" value="ECO:0007669"/>
    <property type="project" value="UniProtKB-UniRule"/>
</dbReference>
<evidence type="ECO:0000256" key="2">
    <source>
        <dbReference type="ARBA" id="ARBA00013308"/>
    </source>
</evidence>
<evidence type="ECO:0000256" key="13">
    <source>
        <dbReference type="ARBA" id="ARBA00023306"/>
    </source>
</evidence>
<evidence type="ECO:0000256" key="10">
    <source>
        <dbReference type="ARBA" id="ARBA00022842"/>
    </source>
</evidence>
<keyword evidence="11 14" id="KW-0233">DNA recombination</keyword>
<feature type="binding site" evidence="14">
    <location>
        <position position="272"/>
    </location>
    <ligand>
        <name>ATP</name>
        <dbReference type="ChEBI" id="CHEBI:30616"/>
    </ligand>
</feature>
<dbReference type="HAMAP" id="MF_00407">
    <property type="entry name" value="DNA_ligase"/>
    <property type="match status" value="1"/>
</dbReference>
<dbReference type="InterPro" id="IPR050191">
    <property type="entry name" value="ATP-dep_DNA_ligase"/>
</dbReference>
<dbReference type="InterPro" id="IPR016059">
    <property type="entry name" value="DNA_ligase_ATP-dep_CS"/>
</dbReference>
<evidence type="ECO:0000256" key="15">
    <source>
        <dbReference type="RuleBase" id="RU004196"/>
    </source>
</evidence>
<comment type="function">
    <text evidence="14">DNA ligase that seals nicks in double-stranded DNA during DNA replication, DNA recombination and DNA repair.</text>
</comment>
<name>A0A128A2J3_9ARCH</name>
<dbReference type="Pfam" id="PF01068">
    <property type="entry name" value="DNA_ligase_A_M"/>
    <property type="match status" value="1"/>
</dbReference>
<sequence>MKFSLVADTLSYMENTTKRLELTQHLVDLFKITPPDIIPKVVYLLQGKLRPDHEGVEIGIAEKIAIKALSKSSGISIRKIEDEYKDTGDFGQVASKILEQKTQTTFLSENITVERVYETLYKIAELKGARSQDMKMKYISSLLNDATPTEGGFIAKIITSNLRLGIADYTILDALSIAYTGSKENRPALEHAYNVCSDLGKVSFAVSKNGLDALRDFQVTIFSPIRPMLAERVKSPQEAHEKMGLEFASEYKLDGERVQVHRQGEKIVLYSRSLENITSYYPDIVENIGKALKSDEIILEAEAVAINDDTGEFLPFQELMHRRRKYKIAQAVQEYPITVNFFDVLLVDKKSCLDLSYAERRKLLEKNVTEDTFAKVMPMVLVKSDSEVEDSLENAINSGCEGIMLKQLDSPYRAGARANNWLKLKREYRNELGDSLDLVVVGAFYGRGRRTGRYGALLLSAYDTEADMFPSICKVGTGFTDESLDQFYQILADKITVKKDPRIQSGLEADVWFDPEVVIEIVASEITLSPIHKVAMDKIRKGSGLALRFPKFTGKIRFEKTSENATNIEEILTLYNSQKRVVQDEKIN</sequence>
<dbReference type="Gene3D" id="3.30.470.30">
    <property type="entry name" value="DNA ligase/mRNA capping enzyme"/>
    <property type="match status" value="1"/>
</dbReference>
<keyword evidence="10 14" id="KW-0460">Magnesium</keyword>
<evidence type="ECO:0000256" key="1">
    <source>
        <dbReference type="ARBA" id="ARBA00007572"/>
    </source>
</evidence>
<comment type="catalytic activity">
    <reaction evidence="14">
        <text>ATP + (deoxyribonucleotide)n-3'-hydroxyl + 5'-phospho-(deoxyribonucleotide)m = (deoxyribonucleotide)n+m + AMP + diphosphate.</text>
        <dbReference type="EC" id="6.5.1.1"/>
    </reaction>
</comment>
<evidence type="ECO:0000256" key="11">
    <source>
        <dbReference type="ARBA" id="ARBA00023172"/>
    </source>
</evidence>
<keyword evidence="6 14" id="KW-0479">Metal-binding</keyword>
<dbReference type="FunFam" id="3.30.470.30:FF:000012">
    <property type="entry name" value="Probable DNA ligase"/>
    <property type="match status" value="1"/>
</dbReference>
<keyword evidence="8 14" id="KW-0227">DNA damage</keyword>
<dbReference type="Pfam" id="PF04679">
    <property type="entry name" value="DNA_ligase_A_C"/>
    <property type="match status" value="1"/>
</dbReference>
<evidence type="ECO:0000256" key="4">
    <source>
        <dbReference type="ARBA" id="ARBA00022618"/>
    </source>
</evidence>
<reference evidence="18" key="1">
    <citation type="submission" date="2015-10" db="EMBL/GenBank/DDBJ databases">
        <authorList>
            <person name="Lehtovirta-Morley L.E."/>
            <person name="Vieille C."/>
        </authorList>
    </citation>
    <scope>NUCLEOTIDE SEQUENCE [LARGE SCALE GENOMIC DNA]</scope>
</reference>
<dbReference type="Proteomes" id="UP000196239">
    <property type="component" value="Chromosome 1"/>
</dbReference>
<feature type="binding site" evidence="14">
    <location>
        <position position="423"/>
    </location>
    <ligand>
        <name>ATP</name>
        <dbReference type="ChEBI" id="CHEBI:30616"/>
    </ligand>
</feature>
<keyword evidence="3 14" id="KW-0436">Ligase</keyword>
<evidence type="ECO:0000256" key="8">
    <source>
        <dbReference type="ARBA" id="ARBA00022763"/>
    </source>
</evidence>
<feature type="binding site" evidence="14">
    <location>
        <position position="417"/>
    </location>
    <ligand>
        <name>ATP</name>
        <dbReference type="ChEBI" id="CHEBI:30616"/>
    </ligand>
</feature>
<organism evidence="17 18">
    <name type="scientific">Nitrosotalea devaniterrae</name>
    <dbReference type="NCBI Taxonomy" id="1078905"/>
    <lineage>
        <taxon>Archaea</taxon>
        <taxon>Nitrososphaerota</taxon>
        <taxon>Nitrososphaeria</taxon>
        <taxon>Nitrosotaleales</taxon>
        <taxon>Nitrosotaleaceae</taxon>
        <taxon>Nitrosotalea</taxon>
    </lineage>
</organism>
<dbReference type="InterPro" id="IPR012309">
    <property type="entry name" value="DNA_ligase_ATP-dep_C"/>
</dbReference>
<dbReference type="GO" id="GO:0003910">
    <property type="term" value="F:DNA ligase (ATP) activity"/>
    <property type="evidence" value="ECO:0007669"/>
    <property type="project" value="UniProtKB-UniRule"/>
</dbReference>
<keyword evidence="5 14" id="KW-0235">DNA replication</keyword>
<dbReference type="Pfam" id="PF04675">
    <property type="entry name" value="DNA_ligase_A_N"/>
    <property type="match status" value="1"/>
</dbReference>
<dbReference type="GO" id="GO:0006281">
    <property type="term" value="P:DNA repair"/>
    <property type="evidence" value="ECO:0007669"/>
    <property type="project" value="UniProtKB-UniRule"/>
</dbReference>
<dbReference type="Gene3D" id="2.40.50.140">
    <property type="entry name" value="Nucleic acid-binding proteins"/>
    <property type="match status" value="1"/>
</dbReference>
<keyword evidence="4 14" id="KW-0132">Cell division</keyword>
<dbReference type="InterPro" id="IPR036599">
    <property type="entry name" value="DNA_ligase_N_sf"/>
</dbReference>
<protein>
    <recommendedName>
        <fullName evidence="2 14">DNA ligase</fullName>
        <ecNumber evidence="14">6.5.1.1</ecNumber>
    </recommendedName>
    <alternativeName>
        <fullName evidence="14">Polydeoxyribonucleotide synthase [ATP]</fullName>
    </alternativeName>
</protein>
<dbReference type="Gene3D" id="1.10.3260.10">
    <property type="entry name" value="DNA ligase, ATP-dependent, N-terminal domain"/>
    <property type="match status" value="1"/>
</dbReference>
<evidence type="ECO:0000256" key="5">
    <source>
        <dbReference type="ARBA" id="ARBA00022705"/>
    </source>
</evidence>
<dbReference type="SUPFAM" id="SSF56091">
    <property type="entry name" value="DNA ligase/mRNA capping enzyme, catalytic domain"/>
    <property type="match status" value="1"/>
</dbReference>
<dbReference type="CDD" id="cd07901">
    <property type="entry name" value="Adenylation_DNA_ligase_Arch_LigB"/>
    <property type="match status" value="1"/>
</dbReference>
<dbReference type="InterPro" id="IPR022865">
    <property type="entry name" value="DNA_ligae_ATP-dep_bac/arc"/>
</dbReference>
<dbReference type="FunFam" id="1.10.3260.10:FF:000007">
    <property type="entry name" value="DNA ligase"/>
    <property type="match status" value="1"/>
</dbReference>
<keyword evidence="9 14" id="KW-0067">ATP-binding</keyword>
<evidence type="ECO:0000313" key="17">
    <source>
        <dbReference type="EMBL" id="CUR51552.1"/>
    </source>
</evidence>
<evidence type="ECO:0000259" key="16">
    <source>
        <dbReference type="PROSITE" id="PS50160"/>
    </source>
</evidence>
<keyword evidence="13 14" id="KW-0131">Cell cycle</keyword>
<dbReference type="InterPro" id="IPR012308">
    <property type="entry name" value="DNA_ligase_ATP-dep_N"/>
</dbReference>
<accession>A0A128A2J3</accession>
<dbReference type="GO" id="GO:0003677">
    <property type="term" value="F:DNA binding"/>
    <property type="evidence" value="ECO:0007669"/>
    <property type="project" value="InterPro"/>
</dbReference>
<keyword evidence="18" id="KW-1185">Reference proteome</keyword>
<dbReference type="KEGG" id="ndv:NDEV_0787"/>
<keyword evidence="7 14" id="KW-0547">Nucleotide-binding</keyword>
<evidence type="ECO:0000256" key="12">
    <source>
        <dbReference type="ARBA" id="ARBA00023204"/>
    </source>
</evidence>
<comment type="similarity">
    <text evidence="1 14 15">Belongs to the ATP-dependent DNA ligase family.</text>
</comment>
<dbReference type="FunFam" id="2.40.50.140:FF:000062">
    <property type="entry name" value="DNA ligase"/>
    <property type="match status" value="1"/>
</dbReference>
<evidence type="ECO:0000313" key="18">
    <source>
        <dbReference type="Proteomes" id="UP000196239"/>
    </source>
</evidence>
<evidence type="ECO:0000256" key="9">
    <source>
        <dbReference type="ARBA" id="ARBA00022840"/>
    </source>
</evidence>
<dbReference type="InterPro" id="IPR012310">
    <property type="entry name" value="DNA_ligase_ATP-dep_cent"/>
</dbReference>
<dbReference type="GO" id="GO:0046872">
    <property type="term" value="F:metal ion binding"/>
    <property type="evidence" value="ECO:0007669"/>
    <property type="project" value="UniProtKB-KW"/>
</dbReference>
<feature type="binding site" evidence="14">
    <location>
        <position position="342"/>
    </location>
    <ligand>
        <name>ATP</name>
        <dbReference type="ChEBI" id="CHEBI:30616"/>
    </ligand>
</feature>
<dbReference type="PANTHER" id="PTHR45674">
    <property type="entry name" value="DNA LIGASE 1/3 FAMILY MEMBER"/>
    <property type="match status" value="1"/>
</dbReference>
<dbReference type="NCBIfam" id="TIGR00574">
    <property type="entry name" value="dnl1"/>
    <property type="match status" value="1"/>
</dbReference>
<feature type="binding site" evidence="14">
    <location>
        <position position="302"/>
    </location>
    <ligand>
        <name>ATP</name>
        <dbReference type="ChEBI" id="CHEBI:30616"/>
    </ligand>
</feature>
<feature type="binding site" evidence="14">
    <location>
        <position position="250"/>
    </location>
    <ligand>
        <name>ATP</name>
        <dbReference type="ChEBI" id="CHEBI:30616"/>
    </ligand>
</feature>
<dbReference type="PANTHER" id="PTHR45674:SF4">
    <property type="entry name" value="DNA LIGASE 1"/>
    <property type="match status" value="1"/>
</dbReference>
<dbReference type="GO" id="GO:0005524">
    <property type="term" value="F:ATP binding"/>
    <property type="evidence" value="ECO:0007669"/>
    <property type="project" value="UniProtKB-UniRule"/>
</dbReference>
<dbReference type="SUPFAM" id="SSF117018">
    <property type="entry name" value="ATP-dependent DNA ligase DNA-binding domain"/>
    <property type="match status" value="1"/>
</dbReference>
<dbReference type="EMBL" id="LN890280">
    <property type="protein sequence ID" value="CUR51552.1"/>
    <property type="molecule type" value="Genomic_DNA"/>
</dbReference>
<dbReference type="PROSITE" id="PS00697">
    <property type="entry name" value="DNA_LIGASE_A1"/>
    <property type="match status" value="1"/>
</dbReference>
<evidence type="ECO:0000256" key="7">
    <source>
        <dbReference type="ARBA" id="ARBA00022741"/>
    </source>
</evidence>
<dbReference type="GO" id="GO:0006273">
    <property type="term" value="P:lagging strand elongation"/>
    <property type="evidence" value="ECO:0007669"/>
    <property type="project" value="TreeGrafter"/>
</dbReference>
<evidence type="ECO:0000256" key="6">
    <source>
        <dbReference type="ARBA" id="ARBA00022723"/>
    </source>
</evidence>
<feature type="binding site" evidence="14">
    <location>
        <position position="257"/>
    </location>
    <ligand>
        <name>ATP</name>
        <dbReference type="ChEBI" id="CHEBI:30616"/>
    </ligand>
</feature>
<evidence type="ECO:0000256" key="14">
    <source>
        <dbReference type="HAMAP-Rule" id="MF_00407"/>
    </source>
</evidence>
<feature type="active site" description="N6-AMP-lysine intermediate" evidence="14">
    <location>
        <position position="252"/>
    </location>
</feature>
<feature type="domain" description="ATP-dependent DNA ligase family profile" evidence="16">
    <location>
        <begin position="330"/>
        <end position="463"/>
    </location>
</feature>